<keyword evidence="3 6" id="KW-1133">Transmembrane helix</keyword>
<keyword evidence="8" id="KW-1185">Reference proteome</keyword>
<dbReference type="AlphaFoldDB" id="Q22UB4"/>
<sequence>MIIKYLAPVGMLVGGTILTIASSFQNKQVIDGQKYFHPFIQTFCYFLGESLCYIFYLLRVKKGSNLQVTKPVSHNLQLDIQQSSKLPLFGLYPAVLDGIAMTLQYSSLTLVSPSVYQILRGGVIIVTAILSVTVLKRKLNVLNLVGLFVVLLGIVIVGGANLAFGIQQSKGNTQDSNDQVIGYTLIIISLLANGMLFIQEEKIISTHKNINPIDLVAFEGVWGVIYYLAFLIILNLIPCSGRFCVYQNSSSTQGTIESILVFFNQLRLNSLLLISQLIVLITIGFYAYSAVSVTKNLSAMARSLIDVSRCLVVWIVGIVISVFSDQQWESFNPFGIILQTVGFLFIVVGSLIYNQIIFKQSKYGSSTITQEFNLTLLDKHDQEHQGYHKLADHENKHKHHKNNFHHNNNNNHHLNQNEKHSQNVKKDQDKSMSQIINADQI</sequence>
<dbReference type="KEGG" id="tet:TTHERM_00260710"/>
<dbReference type="GO" id="GO:0015165">
    <property type="term" value="F:pyrimidine nucleotide-sugar transmembrane transporter activity"/>
    <property type="evidence" value="ECO:0007669"/>
    <property type="project" value="InterPro"/>
</dbReference>
<dbReference type="PANTHER" id="PTHR13146">
    <property type="match status" value="1"/>
</dbReference>
<dbReference type="PANTHER" id="PTHR13146:SF0">
    <property type="entry name" value="SOLUTE CARRIER FAMILY 35 MEMBER F6"/>
    <property type="match status" value="1"/>
</dbReference>
<dbReference type="RefSeq" id="XP_001009018.2">
    <property type="nucleotide sequence ID" value="XM_001009018.2"/>
</dbReference>
<protein>
    <submittedName>
        <fullName evidence="7">Nucleotide-sugar transporter</fullName>
    </submittedName>
</protein>
<dbReference type="InParanoid" id="Q22UB4"/>
<dbReference type="GO" id="GO:0000139">
    <property type="term" value="C:Golgi membrane"/>
    <property type="evidence" value="ECO:0007669"/>
    <property type="project" value="InterPro"/>
</dbReference>
<feature type="compositionally biased region" description="Polar residues" evidence="5">
    <location>
        <begin position="431"/>
        <end position="441"/>
    </location>
</feature>
<reference evidence="8" key="1">
    <citation type="journal article" date="2006" name="PLoS Biol.">
        <title>Macronuclear genome sequence of the ciliate Tetrahymena thermophila, a model eukaryote.</title>
        <authorList>
            <person name="Eisen J.A."/>
            <person name="Coyne R.S."/>
            <person name="Wu M."/>
            <person name="Wu D."/>
            <person name="Thiagarajan M."/>
            <person name="Wortman J.R."/>
            <person name="Badger J.H."/>
            <person name="Ren Q."/>
            <person name="Amedeo P."/>
            <person name="Jones K.M."/>
            <person name="Tallon L.J."/>
            <person name="Delcher A.L."/>
            <person name="Salzberg S.L."/>
            <person name="Silva J.C."/>
            <person name="Haas B.J."/>
            <person name="Majoros W.H."/>
            <person name="Farzad M."/>
            <person name="Carlton J.M."/>
            <person name="Smith R.K. Jr."/>
            <person name="Garg J."/>
            <person name="Pearlman R.E."/>
            <person name="Karrer K.M."/>
            <person name="Sun L."/>
            <person name="Manning G."/>
            <person name="Elde N.C."/>
            <person name="Turkewitz A.P."/>
            <person name="Asai D.J."/>
            <person name="Wilkes D.E."/>
            <person name="Wang Y."/>
            <person name="Cai H."/>
            <person name="Collins K."/>
            <person name="Stewart B.A."/>
            <person name="Lee S.R."/>
            <person name="Wilamowska K."/>
            <person name="Weinberg Z."/>
            <person name="Ruzzo W.L."/>
            <person name="Wloga D."/>
            <person name="Gaertig J."/>
            <person name="Frankel J."/>
            <person name="Tsao C.-C."/>
            <person name="Gorovsky M.A."/>
            <person name="Keeling P.J."/>
            <person name="Waller R.F."/>
            <person name="Patron N.J."/>
            <person name="Cherry J.M."/>
            <person name="Stover N.A."/>
            <person name="Krieger C.J."/>
            <person name="del Toro C."/>
            <person name="Ryder H.F."/>
            <person name="Williamson S.C."/>
            <person name="Barbeau R.A."/>
            <person name="Hamilton E.P."/>
            <person name="Orias E."/>
        </authorList>
    </citation>
    <scope>NUCLEOTIDE SEQUENCE [LARGE SCALE GENOMIC DNA]</scope>
    <source>
        <strain evidence="8">SB210</strain>
    </source>
</reference>
<dbReference type="HOGENOM" id="CLU_697360_0_0_1"/>
<feature type="transmembrane region" description="Helical" evidence="6">
    <location>
        <begin position="142"/>
        <end position="160"/>
    </location>
</feature>
<evidence type="ECO:0000256" key="3">
    <source>
        <dbReference type="ARBA" id="ARBA00022989"/>
    </source>
</evidence>
<feature type="transmembrane region" description="Helical" evidence="6">
    <location>
        <begin position="303"/>
        <end position="324"/>
    </location>
</feature>
<name>Q22UB4_TETTS</name>
<evidence type="ECO:0000256" key="6">
    <source>
        <dbReference type="SAM" id="Phobius"/>
    </source>
</evidence>
<dbReference type="EMBL" id="GG662830">
    <property type="protein sequence ID" value="EAR88773.2"/>
    <property type="molecule type" value="Genomic_DNA"/>
</dbReference>
<feature type="region of interest" description="Disordered" evidence="5">
    <location>
        <begin position="397"/>
        <end position="441"/>
    </location>
</feature>
<dbReference type="GeneID" id="7846121"/>
<comment type="subcellular location">
    <subcellularLocation>
        <location evidence="1">Membrane</location>
        <topology evidence="1">Multi-pass membrane protein</topology>
    </subcellularLocation>
</comment>
<feature type="transmembrane region" description="Helical" evidence="6">
    <location>
        <begin position="336"/>
        <end position="353"/>
    </location>
</feature>
<feature type="transmembrane region" description="Helical" evidence="6">
    <location>
        <begin position="86"/>
        <end position="106"/>
    </location>
</feature>
<evidence type="ECO:0000256" key="1">
    <source>
        <dbReference type="ARBA" id="ARBA00004141"/>
    </source>
</evidence>
<evidence type="ECO:0000256" key="4">
    <source>
        <dbReference type="ARBA" id="ARBA00023136"/>
    </source>
</evidence>
<feature type="compositionally biased region" description="Low complexity" evidence="5">
    <location>
        <begin position="405"/>
        <end position="414"/>
    </location>
</feature>
<proteinExistence type="predicted"/>
<feature type="transmembrane region" description="Helical" evidence="6">
    <location>
        <begin position="271"/>
        <end position="291"/>
    </location>
</feature>
<feature type="transmembrane region" description="Helical" evidence="6">
    <location>
        <begin position="118"/>
        <end position="135"/>
    </location>
</feature>
<evidence type="ECO:0000313" key="7">
    <source>
        <dbReference type="EMBL" id="EAR88773.2"/>
    </source>
</evidence>
<evidence type="ECO:0000256" key="5">
    <source>
        <dbReference type="SAM" id="MobiDB-lite"/>
    </source>
</evidence>
<dbReference type="Pfam" id="PF04142">
    <property type="entry name" value="Nuc_sug_transp"/>
    <property type="match status" value="1"/>
</dbReference>
<evidence type="ECO:0000256" key="2">
    <source>
        <dbReference type="ARBA" id="ARBA00022692"/>
    </source>
</evidence>
<dbReference type="OrthoDB" id="300580at2759"/>
<feature type="compositionally biased region" description="Basic and acidic residues" evidence="5">
    <location>
        <begin position="415"/>
        <end position="430"/>
    </location>
</feature>
<dbReference type="SUPFAM" id="SSF103481">
    <property type="entry name" value="Multidrug resistance efflux transporter EmrE"/>
    <property type="match status" value="1"/>
</dbReference>
<dbReference type="Proteomes" id="UP000009168">
    <property type="component" value="Unassembled WGS sequence"/>
</dbReference>
<feature type="transmembrane region" description="Helical" evidence="6">
    <location>
        <begin position="180"/>
        <end position="198"/>
    </location>
</feature>
<keyword evidence="4 6" id="KW-0472">Membrane</keyword>
<organism evidence="7 8">
    <name type="scientific">Tetrahymena thermophila (strain SB210)</name>
    <dbReference type="NCBI Taxonomy" id="312017"/>
    <lineage>
        <taxon>Eukaryota</taxon>
        <taxon>Sar</taxon>
        <taxon>Alveolata</taxon>
        <taxon>Ciliophora</taxon>
        <taxon>Intramacronucleata</taxon>
        <taxon>Oligohymenophorea</taxon>
        <taxon>Hymenostomatida</taxon>
        <taxon>Tetrahymenina</taxon>
        <taxon>Tetrahymenidae</taxon>
        <taxon>Tetrahymena</taxon>
    </lineage>
</organism>
<feature type="transmembrane region" description="Helical" evidence="6">
    <location>
        <begin position="210"/>
        <end position="237"/>
    </location>
</feature>
<keyword evidence="2 6" id="KW-0812">Transmembrane</keyword>
<gene>
    <name evidence="7" type="ORF">TTHERM_00260710</name>
</gene>
<accession>Q22UB4</accession>
<evidence type="ECO:0000313" key="8">
    <source>
        <dbReference type="Proteomes" id="UP000009168"/>
    </source>
</evidence>
<dbReference type="InterPro" id="IPR007271">
    <property type="entry name" value="Nuc_sug_transpt"/>
</dbReference>
<feature type="transmembrane region" description="Helical" evidence="6">
    <location>
        <begin position="39"/>
        <end position="58"/>
    </location>
</feature>
<dbReference type="InterPro" id="IPR037185">
    <property type="entry name" value="EmrE-like"/>
</dbReference>